<evidence type="ECO:0000313" key="2">
    <source>
        <dbReference type="Proteomes" id="UP000054266"/>
    </source>
</evidence>
<accession>A0A0D2GAT1</accession>
<dbReference type="HOGENOM" id="CLU_043841_1_0_1"/>
<gene>
    <name evidence="1" type="ORF">PV04_05022</name>
</gene>
<dbReference type="SUPFAM" id="SSF53474">
    <property type="entry name" value="alpha/beta-Hydrolases"/>
    <property type="match status" value="1"/>
</dbReference>
<dbReference type="GO" id="GO:0008474">
    <property type="term" value="F:palmitoyl-(protein) hydrolase activity"/>
    <property type="evidence" value="ECO:0007669"/>
    <property type="project" value="TreeGrafter"/>
</dbReference>
<protein>
    <recommendedName>
        <fullName evidence="3">AB hydrolase-1 domain-containing protein</fullName>
    </recommendedName>
</protein>
<organism evidence="1 2">
    <name type="scientific">Phialophora macrospora</name>
    <dbReference type="NCBI Taxonomy" id="1851006"/>
    <lineage>
        <taxon>Eukaryota</taxon>
        <taxon>Fungi</taxon>
        <taxon>Dikarya</taxon>
        <taxon>Ascomycota</taxon>
        <taxon>Pezizomycotina</taxon>
        <taxon>Eurotiomycetes</taxon>
        <taxon>Chaetothyriomycetidae</taxon>
        <taxon>Chaetothyriales</taxon>
        <taxon>Herpotrichiellaceae</taxon>
        <taxon>Phialophora</taxon>
    </lineage>
</organism>
<proteinExistence type="predicted"/>
<name>A0A0D2GAT1_9EURO</name>
<dbReference type="InterPro" id="IPR029058">
    <property type="entry name" value="AB_hydrolase_fold"/>
</dbReference>
<keyword evidence="2" id="KW-1185">Reference proteome</keyword>
<dbReference type="Proteomes" id="UP000054266">
    <property type="component" value="Unassembled WGS sequence"/>
</dbReference>
<dbReference type="EMBL" id="KN846958">
    <property type="protein sequence ID" value="KIW69129.1"/>
    <property type="molecule type" value="Genomic_DNA"/>
</dbReference>
<dbReference type="Gene3D" id="3.40.50.1820">
    <property type="entry name" value="alpha/beta hydrolase"/>
    <property type="match status" value="1"/>
</dbReference>
<evidence type="ECO:0008006" key="3">
    <source>
        <dbReference type="Google" id="ProtNLM"/>
    </source>
</evidence>
<dbReference type="PANTHER" id="PTHR12277:SF64">
    <property type="entry name" value="SUPERFAMILY HYDROLASE, PUTATIVE (AFU_ORTHOLOGUE AFUA_3G01760)-RELATED"/>
    <property type="match status" value="1"/>
</dbReference>
<reference evidence="1 2" key="1">
    <citation type="submission" date="2015-01" db="EMBL/GenBank/DDBJ databases">
        <title>The Genome Sequence of Capronia semiimmersa CBS27337.</title>
        <authorList>
            <consortium name="The Broad Institute Genomics Platform"/>
            <person name="Cuomo C."/>
            <person name="de Hoog S."/>
            <person name="Gorbushina A."/>
            <person name="Stielow B."/>
            <person name="Teixiera M."/>
            <person name="Abouelleil A."/>
            <person name="Chapman S.B."/>
            <person name="Priest M."/>
            <person name="Young S.K."/>
            <person name="Wortman J."/>
            <person name="Nusbaum C."/>
            <person name="Birren B."/>
        </authorList>
    </citation>
    <scope>NUCLEOTIDE SEQUENCE [LARGE SCALE GENOMIC DNA]</scope>
    <source>
        <strain evidence="1 2">CBS 27337</strain>
    </source>
</reference>
<sequence>MMVIFQNKIIYMPSVPPFSRSERVGDYEAQCRPVVWTEKDLKAVDGTALKLLEGSMITSSDSDEAEHVVIVYFQGNASSLPPRLPYLSNILKRLVREDPGGRKYTIVALSYRGYWKSKGSASQTGIELDAEAALTWVRGRYDHGRTKIVVWGQSIGAGVASVSLANLFKNSPDNHRRFSGLILETPFVDLKRMLVALYPQKFLPYRYLTPFLRSTWDTSTALHRIGQSKPKLKVLILEAGNDEIVPPGQAETLEGVCIEEQLKVDRKKVPGALHTEVMVKGQGQNHVMEFVRSL</sequence>
<dbReference type="STRING" id="5601.A0A0D2GAT1"/>
<evidence type="ECO:0000313" key="1">
    <source>
        <dbReference type="EMBL" id="KIW69129.1"/>
    </source>
</evidence>
<dbReference type="AlphaFoldDB" id="A0A0D2GAT1"/>
<dbReference type="PANTHER" id="PTHR12277">
    <property type="entry name" value="ALPHA/BETA HYDROLASE DOMAIN-CONTAINING PROTEIN"/>
    <property type="match status" value="1"/>
</dbReference>
<dbReference type="GO" id="GO:0016020">
    <property type="term" value="C:membrane"/>
    <property type="evidence" value="ECO:0007669"/>
    <property type="project" value="TreeGrafter"/>
</dbReference>